<comment type="caution">
    <text evidence="2">The sequence shown here is derived from an EMBL/GenBank/DDBJ whole genome shotgun (WGS) entry which is preliminary data.</text>
</comment>
<dbReference type="AlphaFoldDB" id="A0A2T7UGN9"/>
<dbReference type="OrthoDB" id="5949373at2"/>
<dbReference type="RefSeq" id="WP_053169555.1">
    <property type="nucleotide sequence ID" value="NZ_LFYT02000004.1"/>
</dbReference>
<evidence type="ECO:0008006" key="4">
    <source>
        <dbReference type="Google" id="ProtNLM"/>
    </source>
</evidence>
<dbReference type="InterPro" id="IPR021783">
    <property type="entry name" value="DUF3348"/>
</dbReference>
<proteinExistence type="predicted"/>
<organism evidence="2 3">
    <name type="scientific">Limnohabitans planktonicus II-D5</name>
    <dbReference type="NCBI Taxonomy" id="1293045"/>
    <lineage>
        <taxon>Bacteria</taxon>
        <taxon>Pseudomonadati</taxon>
        <taxon>Pseudomonadota</taxon>
        <taxon>Betaproteobacteria</taxon>
        <taxon>Burkholderiales</taxon>
        <taxon>Comamonadaceae</taxon>
        <taxon>Limnohabitans</taxon>
    </lineage>
</organism>
<accession>A0A2T7UGN9</accession>
<dbReference type="STRING" id="1293045.H663_02530"/>
<reference evidence="2" key="1">
    <citation type="submission" date="2017-04" db="EMBL/GenBank/DDBJ databases">
        <title>Unexpected and diverse lifestyles within the genus Limnohabitans.</title>
        <authorList>
            <person name="Kasalicky V."/>
            <person name="Mehrshad M."/>
            <person name="Andrei S.-A."/>
            <person name="Salcher M."/>
            <person name="Kratochvilova H."/>
            <person name="Simek K."/>
            <person name="Ghai R."/>
        </authorList>
    </citation>
    <scope>NUCLEOTIDE SEQUENCE [LARGE SCALE GENOMIC DNA]</scope>
    <source>
        <strain evidence="2">II-D5</strain>
    </source>
</reference>
<dbReference type="Proteomes" id="UP000037507">
    <property type="component" value="Unassembled WGS sequence"/>
</dbReference>
<dbReference type="EMBL" id="LFYT02000004">
    <property type="protein sequence ID" value="PVE43866.1"/>
    <property type="molecule type" value="Genomic_DNA"/>
</dbReference>
<evidence type="ECO:0000313" key="2">
    <source>
        <dbReference type="EMBL" id="PVE43866.1"/>
    </source>
</evidence>
<sequence length="253" mass="27672">MTPAPVHAHLHQSLLLRLLAEQGMVDTAVAIGDVAPRLGDWLDFRQAISLHGVLNPQAPVEQAAHTQGTAVLSAEALTRHVDKVRLQLVQSISQGAPTGSGLTRIDMPPAELDEPPDPKTAYEPYRRFYAAHQRQMETVIRSLRSQVRGQLSKSSSALQQLATLDAAFENILSEREAVLLGKVSKLLEKRFAQALKQHLKKQADSAADEATPVQPLAWLMPLRQGLRSALLAELDTRLQPTLGLLDAFNAENT</sequence>
<evidence type="ECO:0000313" key="3">
    <source>
        <dbReference type="Proteomes" id="UP000037507"/>
    </source>
</evidence>
<name>A0A2T7UGN9_9BURK</name>
<gene>
    <name evidence="2" type="ORF">H663_005210</name>
</gene>
<protein>
    <recommendedName>
        <fullName evidence="4">DUF3348 domain-containing protein</fullName>
    </recommendedName>
</protein>
<evidence type="ECO:0000256" key="1">
    <source>
        <dbReference type="SAM" id="MobiDB-lite"/>
    </source>
</evidence>
<keyword evidence="3" id="KW-1185">Reference proteome</keyword>
<dbReference type="Pfam" id="PF11828">
    <property type="entry name" value="DUF3348"/>
    <property type="match status" value="1"/>
</dbReference>
<feature type="region of interest" description="Disordered" evidence="1">
    <location>
        <begin position="96"/>
        <end position="119"/>
    </location>
</feature>